<dbReference type="GO" id="GO:0061513">
    <property type="term" value="F:glucose 6-phosphate:phosphate antiporter activity"/>
    <property type="evidence" value="ECO:0007669"/>
    <property type="project" value="TreeGrafter"/>
</dbReference>
<dbReference type="InterPro" id="IPR011701">
    <property type="entry name" value="MFS"/>
</dbReference>
<dbReference type="InterPro" id="IPR000849">
    <property type="entry name" value="Sugar_P_transporter"/>
</dbReference>
<dbReference type="PROSITE" id="PS50850">
    <property type="entry name" value="MFS"/>
    <property type="match status" value="1"/>
</dbReference>
<dbReference type="InterPro" id="IPR051337">
    <property type="entry name" value="OPA_Antiporter"/>
</dbReference>
<evidence type="ECO:0000256" key="4">
    <source>
        <dbReference type="ARBA" id="ARBA00022989"/>
    </source>
</evidence>
<dbReference type="PANTHER" id="PTHR43826:SF3">
    <property type="entry name" value="GLUCOSE-6-PHOSPHATE EXCHANGER SLC37A4"/>
    <property type="match status" value="1"/>
</dbReference>
<dbReference type="RefSeq" id="WP_153418731.1">
    <property type="nucleotide sequence ID" value="NZ_WFLM01000002.1"/>
</dbReference>
<dbReference type="PANTHER" id="PTHR43826">
    <property type="entry name" value="GLUCOSE-6-PHOSPHATE EXCHANGER SLC37A4"/>
    <property type="match status" value="1"/>
</dbReference>
<keyword evidence="5 6" id="KW-0472">Membrane</keyword>
<feature type="transmembrane region" description="Helical" evidence="6">
    <location>
        <begin position="328"/>
        <end position="346"/>
    </location>
</feature>
<dbReference type="EMBL" id="WFLM01000002">
    <property type="protein sequence ID" value="KAB8039506.1"/>
    <property type="molecule type" value="Genomic_DNA"/>
</dbReference>
<name>A0A6N6VXQ5_9BACT</name>
<comment type="caution">
    <text evidence="8">The sequence shown here is derived from an EMBL/GenBank/DDBJ whole genome shotgun (WGS) entry which is preliminary data.</text>
</comment>
<keyword evidence="3 6" id="KW-0812">Transmembrane</keyword>
<dbReference type="Gene3D" id="1.20.1250.20">
    <property type="entry name" value="MFS general substrate transporter like domains"/>
    <property type="match status" value="2"/>
</dbReference>
<comment type="subcellular location">
    <subcellularLocation>
        <location evidence="1">Endomembrane system</location>
        <topology evidence="1">Multi-pass membrane protein</topology>
    </subcellularLocation>
</comment>
<accession>A0A6N6VXQ5</accession>
<evidence type="ECO:0000313" key="8">
    <source>
        <dbReference type="EMBL" id="KAB8039506.1"/>
    </source>
</evidence>
<evidence type="ECO:0000256" key="1">
    <source>
        <dbReference type="ARBA" id="ARBA00004127"/>
    </source>
</evidence>
<dbReference type="PROSITE" id="PS00942">
    <property type="entry name" value="GLPT"/>
    <property type="match status" value="1"/>
</dbReference>
<proteinExistence type="inferred from homology"/>
<dbReference type="NCBIfam" id="TIGR00881">
    <property type="entry name" value="2A0104"/>
    <property type="match status" value="1"/>
</dbReference>
<feature type="transmembrane region" description="Helical" evidence="6">
    <location>
        <begin position="358"/>
        <end position="379"/>
    </location>
</feature>
<feature type="domain" description="Major facilitator superfamily (MFS) profile" evidence="7">
    <location>
        <begin position="37"/>
        <end position="442"/>
    </location>
</feature>
<dbReference type="InterPro" id="IPR036259">
    <property type="entry name" value="MFS_trans_sf"/>
</dbReference>
<dbReference type="SUPFAM" id="SSF103473">
    <property type="entry name" value="MFS general substrate transporter"/>
    <property type="match status" value="1"/>
</dbReference>
<evidence type="ECO:0000256" key="6">
    <source>
        <dbReference type="SAM" id="Phobius"/>
    </source>
</evidence>
<feature type="transmembrane region" description="Helical" evidence="6">
    <location>
        <begin position="417"/>
        <end position="438"/>
    </location>
</feature>
<dbReference type="GO" id="GO:0035435">
    <property type="term" value="P:phosphate ion transmembrane transport"/>
    <property type="evidence" value="ECO:0007669"/>
    <property type="project" value="TreeGrafter"/>
</dbReference>
<feature type="transmembrane region" description="Helical" evidence="6">
    <location>
        <begin position="257"/>
        <end position="275"/>
    </location>
</feature>
<evidence type="ECO:0000256" key="3">
    <source>
        <dbReference type="ARBA" id="ARBA00022692"/>
    </source>
</evidence>
<dbReference type="GO" id="GO:0012505">
    <property type="term" value="C:endomembrane system"/>
    <property type="evidence" value="ECO:0007669"/>
    <property type="project" value="UniProtKB-SubCell"/>
</dbReference>
<feature type="transmembrane region" description="Helical" evidence="6">
    <location>
        <begin position="71"/>
        <end position="90"/>
    </location>
</feature>
<feature type="transmembrane region" description="Helical" evidence="6">
    <location>
        <begin position="161"/>
        <end position="183"/>
    </location>
</feature>
<dbReference type="OrthoDB" id="9766638at2"/>
<protein>
    <submittedName>
        <fullName evidence="8">MFS transporter</fullName>
    </submittedName>
</protein>
<organism evidence="8 9">
    <name type="scientific">Silvanigrella paludirubra</name>
    <dbReference type="NCBI Taxonomy" id="2499159"/>
    <lineage>
        <taxon>Bacteria</taxon>
        <taxon>Pseudomonadati</taxon>
        <taxon>Bdellovibrionota</taxon>
        <taxon>Oligoflexia</taxon>
        <taxon>Silvanigrellales</taxon>
        <taxon>Silvanigrellaceae</taxon>
        <taxon>Silvanigrella</taxon>
    </lineage>
</organism>
<gene>
    <name evidence="8" type="ORF">GCL60_04430</name>
</gene>
<keyword evidence="9" id="KW-1185">Reference proteome</keyword>
<feature type="transmembrane region" description="Helical" evidence="6">
    <location>
        <begin position="295"/>
        <end position="316"/>
    </location>
</feature>
<dbReference type="InterPro" id="IPR020846">
    <property type="entry name" value="MFS_dom"/>
</dbReference>
<reference evidence="8 9" key="1">
    <citation type="submission" date="2019-10" db="EMBL/GenBank/DDBJ databases">
        <title>New species of Slilvanegrellaceae.</title>
        <authorList>
            <person name="Pitt A."/>
            <person name="Hahn M.W."/>
        </authorList>
    </citation>
    <scope>NUCLEOTIDE SEQUENCE [LARGE SCALE GENOMIC DNA]</scope>
    <source>
        <strain evidence="8 9">SP-Ram-0.45-NSY-1</strain>
    </source>
</reference>
<evidence type="ECO:0000256" key="5">
    <source>
        <dbReference type="ARBA" id="ARBA00023136"/>
    </source>
</evidence>
<comment type="similarity">
    <text evidence="2">Belongs to the major facilitator superfamily. Organophosphate:Pi antiporter (OPA) (TC 2.A.1.4) family.</text>
</comment>
<sequence>MAIFSNIISKLKQPDSIEAIEDQTKINIDYKYWRIRIFYSMYIGYAVYYFTRKSFTFVMPNISSELHLDKASLGWIGSLLAISYGISKFISGIISDNANARYFMAIGLIMTGIINIIFGLSSAFWVFALCWTLNGWFQGFGWPPCAKFLSYWYSQSERGRWWGVWNTSHNLGGAIIPIFMVFFANSLGWRYAMQITGLSAIIVGLWLANRLRDTPASLGLPTIEKHRNENTIQYINQNENNTSLKEIFFKYIFKNKFIWILAIAYFFVYIVRIVMNDWTMPYLIEKKGYLNSTKAGTVIAAFEVGGFFGSIVAGWFSDILFKGGRGPVNFLFALLLSVFLVIFWQYTSANIWIDSLLVGSIGFFVFGPQMLIGIAAVELSHKKAAATSTGFIGWIGYLGAFVAGGPVGIILDKWGWNSYFTILISCSTISMLFLSLLFKARYYKYKSA</sequence>
<dbReference type="GO" id="GO:0005886">
    <property type="term" value="C:plasma membrane"/>
    <property type="evidence" value="ECO:0007669"/>
    <property type="project" value="TreeGrafter"/>
</dbReference>
<evidence type="ECO:0000256" key="2">
    <source>
        <dbReference type="ARBA" id="ARBA00009598"/>
    </source>
</evidence>
<keyword evidence="4 6" id="KW-1133">Transmembrane helix</keyword>
<evidence type="ECO:0000313" key="9">
    <source>
        <dbReference type="Proteomes" id="UP000437748"/>
    </source>
</evidence>
<dbReference type="Proteomes" id="UP000437748">
    <property type="component" value="Unassembled WGS sequence"/>
</dbReference>
<dbReference type="PIRSF" id="PIRSF002808">
    <property type="entry name" value="Hexose_phosphate_transp"/>
    <property type="match status" value="1"/>
</dbReference>
<dbReference type="InterPro" id="IPR021159">
    <property type="entry name" value="Sugar-P_transporter_CS"/>
</dbReference>
<dbReference type="AlphaFoldDB" id="A0A6N6VXQ5"/>
<feature type="transmembrane region" description="Helical" evidence="6">
    <location>
        <begin position="33"/>
        <end position="51"/>
    </location>
</feature>
<dbReference type="Pfam" id="PF07690">
    <property type="entry name" value="MFS_1"/>
    <property type="match status" value="1"/>
</dbReference>
<feature type="transmembrane region" description="Helical" evidence="6">
    <location>
        <begin position="391"/>
        <end position="411"/>
    </location>
</feature>
<evidence type="ECO:0000259" key="7">
    <source>
        <dbReference type="PROSITE" id="PS50850"/>
    </source>
</evidence>
<feature type="transmembrane region" description="Helical" evidence="6">
    <location>
        <begin position="102"/>
        <end position="129"/>
    </location>
</feature>